<dbReference type="Proteomes" id="UP001180754">
    <property type="component" value="Unassembled WGS sequence"/>
</dbReference>
<feature type="compositionally biased region" description="Low complexity" evidence="1">
    <location>
        <begin position="227"/>
        <end position="242"/>
    </location>
</feature>
<dbReference type="RefSeq" id="WP_311725428.1">
    <property type="nucleotide sequence ID" value="NZ_JAVRFD010000009.1"/>
</dbReference>
<keyword evidence="3" id="KW-1185">Reference proteome</keyword>
<comment type="caution">
    <text evidence="2">The sequence shown here is derived from an EMBL/GenBank/DDBJ whole genome shotgun (WGS) entry which is preliminary data.</text>
</comment>
<reference evidence="2" key="1">
    <citation type="submission" date="2024-05" db="EMBL/GenBank/DDBJ databases">
        <title>30 novel species of actinomycetes from the DSMZ collection.</title>
        <authorList>
            <person name="Nouioui I."/>
        </authorList>
    </citation>
    <scope>NUCLEOTIDE SEQUENCE</scope>
    <source>
        <strain evidence="2">DSM 41529</strain>
    </source>
</reference>
<evidence type="ECO:0000313" key="2">
    <source>
        <dbReference type="EMBL" id="MDT0544964.1"/>
    </source>
</evidence>
<sequence>MAILDESLLSATFRLAGPALAPELMARLREEAMALMAGREPLPDYLVDEMFATGDAEMIWVLSGCPATPERLPALLRLAALGYTALGPRLYRGYGDREELRAAVFEGAKRSLDDPDWHEPDGLVEYLLNTTNVQELLPALRAPFPRLVRHALKSVVHKANVDDQVAACRAVLTYGGVAELSALTELAALRPAVVELVRRAVAAPDPAAVLLGGAPVAEDSANTVNTADPAAPADPAAAEPAPSIPALSGAALVDRLREARWAREDIPLDGVDWDLLLAEHGREPLPNGALLILAARRDCPDDLVLAAYKKSPQHLPATSRLPWRLLGDSDWGDSYSRFNLSKLLRRGAKEGAYPVERVLTEIRPARAVLGSLPCEEPSVREALTGLVAELGEDFATWRALYSLMPRFAGTSTELFSAAREQSAKHRRKTWPRPLAPEYPVSAPEGARAVFLQLYGLATEDVQLALAEHLDLRTIQHLLVHRRPSAALRDRFIALHGVSVLAGIASSWELPETTIAELLRHDDPEINAKLYIHTPLSPEQRRQILSGRRTDPDSGEGPLPLTEEVFAELRDSGRRHWLLPACEAGDPRLARILLGKVKLHTLAGQLRLLERLWVQHGAEEVRALLDETEFPERRSKKHPLPAATHKIARSALESAGGLAELREQLARAQSPASRAAFLRAAGEGRRDQLSAAMERLAEETGPGLPWEELMAEHGREPLPDALLVELAKRDDFPGELRVDVQLAEVRLEHNAHPHRLTGPRPTALELLRHHQLPRYFRQEWLDKAVSYGQLSLSEVLHEARPAIVAATYLSKYPANRPQEAGAGGTDEQFRRARREAVDLVASHLGKDPEAWAVALRLMPEFTGTLPELLTTTAAVIS</sequence>
<evidence type="ECO:0000313" key="3">
    <source>
        <dbReference type="Proteomes" id="UP001180754"/>
    </source>
</evidence>
<evidence type="ECO:0000256" key="1">
    <source>
        <dbReference type="SAM" id="MobiDB-lite"/>
    </source>
</evidence>
<feature type="region of interest" description="Disordered" evidence="1">
    <location>
        <begin position="221"/>
        <end position="242"/>
    </location>
</feature>
<protein>
    <submittedName>
        <fullName evidence="2">Uncharacterized protein</fullName>
    </submittedName>
</protein>
<gene>
    <name evidence="2" type="ORF">RND15_19960</name>
</gene>
<proteinExistence type="predicted"/>
<dbReference type="EMBL" id="JAVRFD010000009">
    <property type="protein sequence ID" value="MDT0544964.1"/>
    <property type="molecule type" value="Genomic_DNA"/>
</dbReference>
<name>A0ABU2XHN3_9ACTN</name>
<organism evidence="2 3">
    <name type="scientific">Streptomyces lonegramiae</name>
    <dbReference type="NCBI Taxonomy" id="3075524"/>
    <lineage>
        <taxon>Bacteria</taxon>
        <taxon>Bacillati</taxon>
        <taxon>Actinomycetota</taxon>
        <taxon>Actinomycetes</taxon>
        <taxon>Kitasatosporales</taxon>
        <taxon>Streptomycetaceae</taxon>
        <taxon>Streptomyces</taxon>
    </lineage>
</organism>
<accession>A0ABU2XHN3</accession>